<dbReference type="STRING" id="545501.BN997_00824"/>
<keyword evidence="16" id="KW-1185">Reference proteome</keyword>
<feature type="domain" description="PTS EIIA type-2" evidence="12">
    <location>
        <begin position="542"/>
        <end position="683"/>
    </location>
</feature>
<dbReference type="PROSITE" id="PS51099">
    <property type="entry name" value="PTS_EIIB_TYPE_2"/>
    <property type="match status" value="1"/>
</dbReference>
<dbReference type="PROSITE" id="PS51372">
    <property type="entry name" value="PRD_2"/>
    <property type="match status" value="1"/>
</dbReference>
<dbReference type="InterPro" id="IPR013011">
    <property type="entry name" value="PTS_EIIB_2"/>
</dbReference>
<dbReference type="InterPro" id="IPR007737">
    <property type="entry name" value="Mga_HTH"/>
</dbReference>
<evidence type="ECO:0000256" key="3">
    <source>
        <dbReference type="ARBA" id="ARBA00022490"/>
    </source>
</evidence>
<dbReference type="InterPro" id="IPR036388">
    <property type="entry name" value="WH-like_DNA-bd_sf"/>
</dbReference>
<keyword evidence="6" id="KW-0598">Phosphotransferase system</keyword>
<dbReference type="Gene3D" id="3.40.930.10">
    <property type="entry name" value="Mannitol-specific EII, Chain A"/>
    <property type="match status" value="1"/>
</dbReference>
<dbReference type="Pfam" id="PF05043">
    <property type="entry name" value="Mga"/>
    <property type="match status" value="1"/>
</dbReference>
<feature type="domain" description="PRD" evidence="14">
    <location>
        <begin position="288"/>
        <end position="395"/>
    </location>
</feature>
<dbReference type="InterPro" id="IPR011608">
    <property type="entry name" value="PRD"/>
</dbReference>
<dbReference type="GO" id="GO:0009401">
    <property type="term" value="P:phosphoenolpyruvate-dependent sugar phosphotransferase system"/>
    <property type="evidence" value="ECO:0007669"/>
    <property type="project" value="UniProtKB-KW"/>
</dbReference>
<dbReference type="InterPro" id="IPR016152">
    <property type="entry name" value="PTrfase/Anion_transptr"/>
</dbReference>
<comment type="subcellular location">
    <subcellularLocation>
        <location evidence="1">Cytoplasm</location>
    </subcellularLocation>
</comment>
<evidence type="ECO:0000256" key="9">
    <source>
        <dbReference type="ARBA" id="ARBA00037387"/>
    </source>
</evidence>
<dbReference type="RefSeq" id="WP_052484896.1">
    <property type="nucleotide sequence ID" value="NZ_CDGG01000001.1"/>
</dbReference>
<comment type="function">
    <text evidence="9">The phosphoenolpyruvate-dependent sugar phosphotransferase system (sugar PTS), a major carbohydrate active transport system, catalyzes the phosphorylation of incoming sugar substrates concomitantly with their translocation across the cell membrane. The enzyme II UlaABC PTS system is involved in ascorbate transport.</text>
</comment>
<dbReference type="EMBL" id="CDGG01000001">
    <property type="protein sequence ID" value="CEI81009.1"/>
    <property type="molecule type" value="Genomic_DNA"/>
</dbReference>
<evidence type="ECO:0000256" key="4">
    <source>
        <dbReference type="ARBA" id="ARBA00022553"/>
    </source>
</evidence>
<evidence type="ECO:0000256" key="11">
    <source>
        <dbReference type="ARBA" id="ARBA00042072"/>
    </source>
</evidence>
<evidence type="ECO:0000259" key="12">
    <source>
        <dbReference type="PROSITE" id="PS51094"/>
    </source>
</evidence>
<proteinExistence type="predicted"/>
<protein>
    <recommendedName>
        <fullName evidence="10">Ascorbate-specific PTS system EIIA component</fullName>
    </recommendedName>
    <alternativeName>
        <fullName evidence="11">Ascorbate-specific phosphotransferase enzyme IIA component</fullName>
    </alternativeName>
</protein>
<dbReference type="PANTHER" id="PTHR36203">
    <property type="entry name" value="ASCORBATE-SPECIFIC PTS SYSTEM EIIA COMPONENT"/>
    <property type="match status" value="1"/>
</dbReference>
<dbReference type="GO" id="GO:0008982">
    <property type="term" value="F:protein-N(PI)-phosphohistidine-sugar phosphotransferase activity"/>
    <property type="evidence" value="ECO:0007669"/>
    <property type="project" value="InterPro"/>
</dbReference>
<name>A0A0A1MMF5_9BACI</name>
<accession>A0A0A1MMF5</accession>
<dbReference type="SUPFAM" id="SSF63520">
    <property type="entry name" value="PTS-regulatory domain, PRD"/>
    <property type="match status" value="2"/>
</dbReference>
<evidence type="ECO:0000259" key="13">
    <source>
        <dbReference type="PROSITE" id="PS51099"/>
    </source>
</evidence>
<dbReference type="InterPro" id="IPR051351">
    <property type="entry name" value="Ascorbate-PTS_EIIA_comp"/>
</dbReference>
<keyword evidence="2" id="KW-0813">Transport</keyword>
<dbReference type="Pfam" id="PF00359">
    <property type="entry name" value="PTS_EIIA_2"/>
    <property type="match status" value="1"/>
</dbReference>
<evidence type="ECO:0000256" key="2">
    <source>
        <dbReference type="ARBA" id="ARBA00022448"/>
    </source>
</evidence>
<dbReference type="InterPro" id="IPR036634">
    <property type="entry name" value="PRD_sf"/>
</dbReference>
<evidence type="ECO:0000256" key="8">
    <source>
        <dbReference type="ARBA" id="ARBA00023159"/>
    </source>
</evidence>
<keyword evidence="5" id="KW-0808">Transferase</keyword>
<dbReference type="Pfam" id="PF00874">
    <property type="entry name" value="PRD"/>
    <property type="match status" value="1"/>
</dbReference>
<dbReference type="CDD" id="cd05568">
    <property type="entry name" value="PTS_IIB_bgl_like"/>
    <property type="match status" value="1"/>
</dbReference>
<dbReference type="PROSITE" id="PS51094">
    <property type="entry name" value="PTS_EIIA_TYPE_2"/>
    <property type="match status" value="1"/>
</dbReference>
<dbReference type="Gene3D" id="1.10.10.10">
    <property type="entry name" value="Winged helix-like DNA-binding domain superfamily/Winged helix DNA-binding domain"/>
    <property type="match status" value="1"/>
</dbReference>
<gene>
    <name evidence="15" type="primary">mtlR_2</name>
    <name evidence="15" type="ORF">BN997_00824</name>
</gene>
<dbReference type="InterPro" id="IPR002178">
    <property type="entry name" value="PTS_EIIA_type-2_dom"/>
</dbReference>
<keyword evidence="3" id="KW-0963">Cytoplasm</keyword>
<keyword evidence="4" id="KW-0597">Phosphoprotein</keyword>
<dbReference type="GO" id="GO:0006355">
    <property type="term" value="P:regulation of DNA-templated transcription"/>
    <property type="evidence" value="ECO:0007669"/>
    <property type="project" value="InterPro"/>
</dbReference>
<evidence type="ECO:0000313" key="15">
    <source>
        <dbReference type="EMBL" id="CEI81009.1"/>
    </source>
</evidence>
<evidence type="ECO:0000256" key="5">
    <source>
        <dbReference type="ARBA" id="ARBA00022679"/>
    </source>
</evidence>
<evidence type="ECO:0000256" key="6">
    <source>
        <dbReference type="ARBA" id="ARBA00022683"/>
    </source>
</evidence>
<organism evidence="15 16">
    <name type="scientific">Oceanobacillus oncorhynchi</name>
    <dbReference type="NCBI Taxonomy" id="545501"/>
    <lineage>
        <taxon>Bacteria</taxon>
        <taxon>Bacillati</taxon>
        <taxon>Bacillota</taxon>
        <taxon>Bacilli</taxon>
        <taxon>Bacillales</taxon>
        <taxon>Bacillaceae</taxon>
        <taxon>Oceanobacillus</taxon>
    </lineage>
</organism>
<sequence length="687" mass="79781">MLGEREEIIFNALINDTSITSSELADKYNLSRRQLGYTFQKINTWLKDSRLPEIERTKKGQFIIDQSILTATVKQDAVADSKFQDGIMSEQNRVKFLTMAILGRTETISLNELTNLLDVSKNTILNDMKHVQKLLNAYQLQIQHTRKDGYQITGNEFQARKMMIGLANELILHDDNKSKLQEVLMLEDELLAQFERRLERVEQKLTIQFTDEIMMTLPAIFVLILRRIQKGYSVKPLFIRYDELSNTKEYQATEEILYDKNLPTPERIFITLNLLTGSVHRNSWMAEDYIPDLVPAIDKMVRLFEKNACINFHDRKQLIDKLLQHLTPAYYRIKYQLTDSILFEDNDNEEFEQIRHLVHLAITPLEEVIESKIPENEITYIVMLISGWMHKQGESMAQKIKALVVCPRGISVSRLMFQQLRELFPEFVFLDWLSVREFLHYELDCDIVFSPVSLETDKKLFICKPILRTEDKQRIRKQVMLEVYDYIPNEINVDDLMAKIQLYANISDKKSLRKELYAFIHRDKNASITKQDVAAEEKDLHDFLTVDHITLRESVASFDEAIRLCGAPLLTNGYITPHYIDAAIQHSKEDSYIAIGEHVAIPHATPEEGVKKVGMSLLKIRNGVPYGKENHQIHLMIMIAAADKKQHIHALMQLMKVASSPSLLPKLTQASSKEYIHKLIRDYIIDQ</sequence>
<feature type="domain" description="PTS EIIB type-2" evidence="13">
    <location>
        <begin position="400"/>
        <end position="487"/>
    </location>
</feature>
<dbReference type="GO" id="GO:0016301">
    <property type="term" value="F:kinase activity"/>
    <property type="evidence" value="ECO:0007669"/>
    <property type="project" value="UniProtKB-KW"/>
</dbReference>
<dbReference type="Proteomes" id="UP000040453">
    <property type="component" value="Unassembled WGS sequence"/>
</dbReference>
<reference evidence="15 16" key="1">
    <citation type="submission" date="2014-11" db="EMBL/GenBank/DDBJ databases">
        <authorList>
            <person name="Urmite Genomes Urmite Genomes"/>
        </authorList>
    </citation>
    <scope>NUCLEOTIDE SEQUENCE [LARGE SCALE GENOMIC DNA]</scope>
    <source>
        <strain evidence="15 16">Oc5</strain>
    </source>
</reference>
<keyword evidence="7" id="KW-0418">Kinase</keyword>
<evidence type="ECO:0000313" key="16">
    <source>
        <dbReference type="Proteomes" id="UP000040453"/>
    </source>
</evidence>
<dbReference type="PANTHER" id="PTHR36203:SF1">
    <property type="entry name" value="ASCORBATE-SPECIFIC PTS SYSTEM EIIA COMPONENT"/>
    <property type="match status" value="1"/>
</dbReference>
<dbReference type="CDD" id="cd00211">
    <property type="entry name" value="PTS_IIA_fru"/>
    <property type="match status" value="1"/>
</dbReference>
<dbReference type="SUPFAM" id="SSF55804">
    <property type="entry name" value="Phoshotransferase/anion transport protein"/>
    <property type="match status" value="1"/>
</dbReference>
<keyword evidence="8" id="KW-0010">Activator</keyword>
<dbReference type="GO" id="GO:0005737">
    <property type="term" value="C:cytoplasm"/>
    <property type="evidence" value="ECO:0007669"/>
    <property type="project" value="UniProtKB-SubCell"/>
</dbReference>
<evidence type="ECO:0000256" key="10">
    <source>
        <dbReference type="ARBA" id="ARBA00041175"/>
    </source>
</evidence>
<evidence type="ECO:0000256" key="7">
    <source>
        <dbReference type="ARBA" id="ARBA00022777"/>
    </source>
</evidence>
<evidence type="ECO:0000259" key="14">
    <source>
        <dbReference type="PROSITE" id="PS51372"/>
    </source>
</evidence>
<dbReference type="Gene3D" id="1.10.1790.10">
    <property type="entry name" value="PRD domain"/>
    <property type="match status" value="1"/>
</dbReference>
<dbReference type="AlphaFoldDB" id="A0A0A1MMF5"/>
<evidence type="ECO:0000256" key="1">
    <source>
        <dbReference type="ARBA" id="ARBA00004496"/>
    </source>
</evidence>